<keyword evidence="2" id="KW-1185">Reference proteome</keyword>
<keyword evidence="1" id="KW-0614">Plasmid</keyword>
<dbReference type="GeneID" id="10549051"/>
<gene>
    <name evidence="1" type="ordered locus">TERMP_02227</name>
</gene>
<proteinExistence type="predicted"/>
<name>F0LN61_THEBM</name>
<dbReference type="Proteomes" id="UP000007478">
    <property type="component" value="Plasmid pTBMP1"/>
</dbReference>
<dbReference type="RefSeq" id="WP_013747422.1">
    <property type="nucleotide sequence ID" value="NC_015471.1"/>
</dbReference>
<dbReference type="AlphaFoldDB" id="F0LN61"/>
<dbReference type="HOGENOM" id="CLU_1393638_0_0_2"/>
<evidence type="ECO:0000313" key="2">
    <source>
        <dbReference type="Proteomes" id="UP000007478"/>
    </source>
</evidence>
<sequence>MKKVNSYSVKSSNIITNDIPPKINQNSLIDFRRKLTSLIVRDLFDVYLRNPYYKRPVLVFGPDILYVHFDKTFYVIEREIGKALNRWANLAQAFSLNELAPVKADRIVLNEFYTVPLYHETLRGILHEERTLTFLGNEPRKYTSSELREISRALLSSKGALFEFEMFSRIEKRNKETLVAKFYLFVPLEKGLEFL</sequence>
<dbReference type="PATRIC" id="fig|391623.17.peg.2221"/>
<dbReference type="EMBL" id="CP002373">
    <property type="protein sequence ID" value="ADT85200.1"/>
    <property type="molecule type" value="Genomic_DNA"/>
</dbReference>
<reference evidence="1 2" key="1">
    <citation type="journal article" date="2011" name="J. Bacteriol.">
        <title>Complete genome sequence of the hyperthermophilic, piezophilic, heterotrophic, and carboxydotrophic archaeon Thermococcus barophilus MP.</title>
        <authorList>
            <person name="Vannier P."/>
            <person name="Marteinsson V.T."/>
            <person name="Fridjonsson O.H."/>
            <person name="Oger P."/>
            <person name="Jebbar M."/>
        </authorList>
    </citation>
    <scope>NUCLEOTIDE SEQUENCE [LARGE SCALE GENOMIC DNA]</scope>
    <source>
        <strain evidence="2">DSM 11836 / MP</strain>
    </source>
</reference>
<accession>F0LN61</accession>
<evidence type="ECO:0000313" key="1">
    <source>
        <dbReference type="EMBL" id="ADT85200.1"/>
    </source>
</evidence>
<organism evidence="1 2">
    <name type="scientific">Thermococcus barophilus (strain DSM 11836 / MP)</name>
    <dbReference type="NCBI Taxonomy" id="391623"/>
    <lineage>
        <taxon>Archaea</taxon>
        <taxon>Methanobacteriati</taxon>
        <taxon>Methanobacteriota</taxon>
        <taxon>Thermococci</taxon>
        <taxon>Thermococcales</taxon>
        <taxon>Thermococcaceae</taxon>
        <taxon>Thermococcus</taxon>
    </lineage>
</organism>
<geneLocation type="plasmid" evidence="1 2">
    <name>pTBMP1</name>
</geneLocation>
<dbReference type="KEGG" id="tba:TERMP_02227"/>
<protein>
    <submittedName>
        <fullName evidence="1">Uncharacterized protein</fullName>
    </submittedName>
</protein>
<dbReference type="OrthoDB" id="380538at2157"/>